<dbReference type="Proteomes" id="UP000001073">
    <property type="component" value="Chromosome 5"/>
</dbReference>
<name>A0A2I3G0Y6_NOMLE</name>
<dbReference type="AlphaFoldDB" id="A0A2I3G0Y6"/>
<proteinExistence type="predicted"/>
<protein>
    <submittedName>
        <fullName evidence="2">Uncharacterized protein</fullName>
    </submittedName>
</protein>
<dbReference type="EMBL" id="ADFV01075221">
    <property type="status" value="NOT_ANNOTATED_CDS"/>
    <property type="molecule type" value="Genomic_DNA"/>
</dbReference>
<dbReference type="Ensembl" id="ENSNLET00000046480.1">
    <property type="protein sequence ID" value="ENSNLEP00000025910.1"/>
    <property type="gene ID" value="ENSNLEG00000030941.1"/>
</dbReference>
<dbReference type="InParanoid" id="A0A2I3G0Y6"/>
<dbReference type="OMA" id="HSSVWPL"/>
<evidence type="ECO:0000313" key="2">
    <source>
        <dbReference type="Ensembl" id="ENSNLEP00000025910.1"/>
    </source>
</evidence>
<evidence type="ECO:0000313" key="3">
    <source>
        <dbReference type="Proteomes" id="UP000001073"/>
    </source>
</evidence>
<organism evidence="2 3">
    <name type="scientific">Nomascus leucogenys</name>
    <name type="common">Northern white-cheeked gibbon</name>
    <name type="synonym">Hylobates leucogenys</name>
    <dbReference type="NCBI Taxonomy" id="61853"/>
    <lineage>
        <taxon>Eukaryota</taxon>
        <taxon>Metazoa</taxon>
        <taxon>Chordata</taxon>
        <taxon>Craniata</taxon>
        <taxon>Vertebrata</taxon>
        <taxon>Euteleostomi</taxon>
        <taxon>Mammalia</taxon>
        <taxon>Eutheria</taxon>
        <taxon>Euarchontoglires</taxon>
        <taxon>Primates</taxon>
        <taxon>Haplorrhini</taxon>
        <taxon>Catarrhini</taxon>
        <taxon>Hylobatidae</taxon>
        <taxon>Nomascus</taxon>
    </lineage>
</organism>
<sequence>MAAGPARRQDTPPADYAASAVPPNVTRKAPGGWAFPPTSVWPPIGLARFPCRLPYSR</sequence>
<accession>A0A2I3G0Y6</accession>
<reference evidence="2" key="3">
    <citation type="submission" date="2025-09" db="UniProtKB">
        <authorList>
            <consortium name="Ensembl"/>
        </authorList>
    </citation>
    <scope>IDENTIFICATION</scope>
</reference>
<keyword evidence="3" id="KW-1185">Reference proteome</keyword>
<feature type="region of interest" description="Disordered" evidence="1">
    <location>
        <begin position="1"/>
        <end position="29"/>
    </location>
</feature>
<evidence type="ECO:0000256" key="1">
    <source>
        <dbReference type="SAM" id="MobiDB-lite"/>
    </source>
</evidence>
<reference evidence="2" key="2">
    <citation type="submission" date="2025-08" db="UniProtKB">
        <authorList>
            <consortium name="Ensembl"/>
        </authorList>
    </citation>
    <scope>IDENTIFICATION</scope>
</reference>
<reference evidence="2 3" key="1">
    <citation type="submission" date="2012-10" db="EMBL/GenBank/DDBJ databases">
        <authorList>
            <consortium name="Gibbon Genome Sequencing Consortium"/>
        </authorList>
    </citation>
    <scope>NUCLEOTIDE SEQUENCE [LARGE SCALE GENOMIC DNA]</scope>
</reference>